<dbReference type="RefSeq" id="WP_187082325.1">
    <property type="nucleotide sequence ID" value="NZ_JACORU010000005.1"/>
</dbReference>
<organism evidence="4 5">
    <name type="scientific">Ramlibacter albus</name>
    <dbReference type="NCBI Taxonomy" id="2079448"/>
    <lineage>
        <taxon>Bacteria</taxon>
        <taxon>Pseudomonadati</taxon>
        <taxon>Pseudomonadota</taxon>
        <taxon>Betaproteobacteria</taxon>
        <taxon>Burkholderiales</taxon>
        <taxon>Comamonadaceae</taxon>
        <taxon>Ramlibacter</taxon>
    </lineage>
</organism>
<feature type="domain" description="Response regulatory" evidence="3">
    <location>
        <begin position="3"/>
        <end position="119"/>
    </location>
</feature>
<keyword evidence="1 2" id="KW-0597">Phosphoprotein</keyword>
<evidence type="ECO:0000259" key="3">
    <source>
        <dbReference type="PROSITE" id="PS50110"/>
    </source>
</evidence>
<dbReference type="AlphaFoldDB" id="A0A923M8Y4"/>
<dbReference type="Proteomes" id="UP000596827">
    <property type="component" value="Unassembled WGS sequence"/>
</dbReference>
<dbReference type="SUPFAM" id="SSF52172">
    <property type="entry name" value="CheY-like"/>
    <property type="match status" value="1"/>
</dbReference>
<keyword evidence="5" id="KW-1185">Reference proteome</keyword>
<dbReference type="Pfam" id="PF00072">
    <property type="entry name" value="Response_reg"/>
    <property type="match status" value="1"/>
</dbReference>
<dbReference type="Gene3D" id="3.40.50.2300">
    <property type="match status" value="1"/>
</dbReference>
<dbReference type="CDD" id="cd17580">
    <property type="entry name" value="REC_2_DhkD-like"/>
    <property type="match status" value="1"/>
</dbReference>
<dbReference type="PANTHER" id="PTHR44591:SF3">
    <property type="entry name" value="RESPONSE REGULATORY DOMAIN-CONTAINING PROTEIN"/>
    <property type="match status" value="1"/>
</dbReference>
<reference evidence="4" key="1">
    <citation type="submission" date="2020-08" db="EMBL/GenBank/DDBJ databases">
        <title>Ramlibacter sp. GTP1 16S ribosomal RNA gene genome sequencing and assembly.</title>
        <authorList>
            <person name="Kang M."/>
        </authorList>
    </citation>
    <scope>NUCLEOTIDE SEQUENCE</scope>
    <source>
        <strain evidence="4">GTP1</strain>
    </source>
</reference>
<dbReference type="EMBL" id="JACORU010000005">
    <property type="protein sequence ID" value="MBC5765856.1"/>
    <property type="molecule type" value="Genomic_DNA"/>
</dbReference>
<dbReference type="InterPro" id="IPR001789">
    <property type="entry name" value="Sig_transdc_resp-reg_receiver"/>
</dbReference>
<accession>A0A923M8Y4</accession>
<dbReference type="SMART" id="SM00448">
    <property type="entry name" value="REC"/>
    <property type="match status" value="1"/>
</dbReference>
<comment type="caution">
    <text evidence="4">The sequence shown here is derived from an EMBL/GenBank/DDBJ whole genome shotgun (WGS) entry which is preliminary data.</text>
</comment>
<dbReference type="GO" id="GO:0000160">
    <property type="term" value="P:phosphorelay signal transduction system"/>
    <property type="evidence" value="ECO:0007669"/>
    <property type="project" value="InterPro"/>
</dbReference>
<protein>
    <submittedName>
        <fullName evidence="4">Response regulator</fullName>
    </submittedName>
</protein>
<gene>
    <name evidence="4" type="ORF">H8R02_15415</name>
</gene>
<dbReference type="PANTHER" id="PTHR44591">
    <property type="entry name" value="STRESS RESPONSE REGULATOR PROTEIN 1"/>
    <property type="match status" value="1"/>
</dbReference>
<evidence type="ECO:0000313" key="4">
    <source>
        <dbReference type="EMBL" id="MBC5765856.1"/>
    </source>
</evidence>
<evidence type="ECO:0000256" key="2">
    <source>
        <dbReference type="PROSITE-ProRule" id="PRU00169"/>
    </source>
</evidence>
<dbReference type="PROSITE" id="PS50110">
    <property type="entry name" value="RESPONSE_REGULATORY"/>
    <property type="match status" value="1"/>
</dbReference>
<sequence length="124" mass="13276">MHKILVVDDNADAAESLAMLLQLAEHETVTAFSGPEAIETARRIRPRAIFLDIGLPGMNGYEVAKVLRADPDLAGIVLIALTGWGGDGDQQRATDAGFDYHLTKPAALDQVFEVLAHLTEKAPG</sequence>
<dbReference type="InterPro" id="IPR011006">
    <property type="entry name" value="CheY-like_superfamily"/>
</dbReference>
<name>A0A923M8Y4_9BURK</name>
<proteinExistence type="predicted"/>
<evidence type="ECO:0000256" key="1">
    <source>
        <dbReference type="ARBA" id="ARBA00022553"/>
    </source>
</evidence>
<evidence type="ECO:0000313" key="5">
    <source>
        <dbReference type="Proteomes" id="UP000596827"/>
    </source>
</evidence>
<feature type="modified residue" description="4-aspartylphosphate" evidence="2">
    <location>
        <position position="52"/>
    </location>
</feature>
<dbReference type="InterPro" id="IPR050595">
    <property type="entry name" value="Bact_response_regulator"/>
</dbReference>